<gene>
    <name evidence="2" type="primary">LOC107928629</name>
</gene>
<dbReference type="GeneID" id="107928629"/>
<dbReference type="KEGG" id="ghi:107928629"/>
<dbReference type="CDD" id="cd00303">
    <property type="entry name" value="retropepsin_like"/>
    <property type="match status" value="1"/>
</dbReference>
<proteinExistence type="predicted"/>
<sequence>MSYARRREFRNRTQGDKSMAEYEAEFLRLKRYTRSMVASEYEKCVHFKDGLRDSLMILITPRGKRERPKKWARPNGPVRVEVLVASIGIQPCGDYGRRHLGECGRRLGDCLGHRFYTLLVASTIFRNLEISIECTSGEITVLSLLGQSIWVSRLYWNVSLEVQGVVFLTNLMELPFGEFDLILGLDWLVEHRVSLDCTTKRVVLRTEDDKEVVVISECRDYLSNVISALMAEKLVRKGFGHIWPIIVREFWDVFPDELLGLPPNREVEFGIELLPGIALMSIAPYPIAPKELTELKAQLQELLDYGFIHPSVSL</sequence>
<keyword evidence="1" id="KW-1185">Reference proteome</keyword>
<dbReference type="Gene3D" id="3.10.10.10">
    <property type="entry name" value="HIV Type 1 Reverse Transcriptase, subunit A, domain 1"/>
    <property type="match status" value="1"/>
</dbReference>
<dbReference type="InterPro" id="IPR032567">
    <property type="entry name" value="RTL1-rel"/>
</dbReference>
<reference evidence="1" key="1">
    <citation type="journal article" date="2020" name="Nat. Genet.">
        <title>Genomic diversifications of five Gossypium allopolyploid species and their impact on cotton improvement.</title>
        <authorList>
            <person name="Chen Z.J."/>
            <person name="Sreedasyam A."/>
            <person name="Ando A."/>
            <person name="Song Q."/>
            <person name="De Santiago L.M."/>
            <person name="Hulse-Kemp A.M."/>
            <person name="Ding M."/>
            <person name="Ye W."/>
            <person name="Kirkbride R.C."/>
            <person name="Jenkins J."/>
            <person name="Plott C."/>
            <person name="Lovell J."/>
            <person name="Lin Y.M."/>
            <person name="Vaughn R."/>
            <person name="Liu B."/>
            <person name="Simpson S."/>
            <person name="Scheffler B.E."/>
            <person name="Wen L."/>
            <person name="Saski C.A."/>
            <person name="Grover C.E."/>
            <person name="Hu G."/>
            <person name="Conover J.L."/>
            <person name="Carlson J.W."/>
            <person name="Shu S."/>
            <person name="Boston L.B."/>
            <person name="Williams M."/>
            <person name="Peterson D.G."/>
            <person name="McGee K."/>
            <person name="Jones D.C."/>
            <person name="Wendel J.F."/>
            <person name="Stelly D.M."/>
            <person name="Grimwood J."/>
            <person name="Schmutz J."/>
        </authorList>
    </citation>
    <scope>NUCLEOTIDE SEQUENCE [LARGE SCALE GENOMIC DNA]</scope>
    <source>
        <strain evidence="1">cv. TM-1</strain>
    </source>
</reference>
<dbReference type="AlphaFoldDB" id="A0A1U8LPJ8"/>
<protein>
    <submittedName>
        <fullName evidence="2">Uncharacterized protein</fullName>
    </submittedName>
</protein>
<evidence type="ECO:0000313" key="2">
    <source>
        <dbReference type="RefSeq" id="XP_016715373.1"/>
    </source>
</evidence>
<dbReference type="PaxDb" id="3635-A0A1U8LPJ8"/>
<reference evidence="2" key="2">
    <citation type="submission" date="2025-08" db="UniProtKB">
        <authorList>
            <consortium name="RefSeq"/>
        </authorList>
    </citation>
    <scope>IDENTIFICATION</scope>
</reference>
<name>A0A1U8LPJ8_GOSHI</name>
<evidence type="ECO:0000313" key="1">
    <source>
        <dbReference type="Proteomes" id="UP000818029"/>
    </source>
</evidence>
<dbReference type="STRING" id="3635.A0A1U8LPJ8"/>
<dbReference type="RefSeq" id="XP_016715373.1">
    <property type="nucleotide sequence ID" value="XM_016859884.1"/>
</dbReference>
<dbReference type="InterPro" id="IPR021109">
    <property type="entry name" value="Peptidase_aspartic_dom_sf"/>
</dbReference>
<dbReference type="PANTHER" id="PTHR15503:SF45">
    <property type="entry name" value="RNA-DIRECTED DNA POLYMERASE HOMOLOG"/>
    <property type="match status" value="1"/>
</dbReference>
<dbReference type="InterPro" id="IPR043502">
    <property type="entry name" value="DNA/RNA_pol_sf"/>
</dbReference>
<dbReference type="Pfam" id="PF08284">
    <property type="entry name" value="RVP_2"/>
    <property type="match status" value="1"/>
</dbReference>
<dbReference type="Gene3D" id="2.40.70.10">
    <property type="entry name" value="Acid Proteases"/>
    <property type="match status" value="1"/>
</dbReference>
<dbReference type="PANTHER" id="PTHR15503">
    <property type="entry name" value="LDOC1 RELATED"/>
    <property type="match status" value="1"/>
</dbReference>
<dbReference type="Proteomes" id="UP000818029">
    <property type="component" value="Chromosome D12"/>
</dbReference>
<organism evidence="1 2">
    <name type="scientific">Gossypium hirsutum</name>
    <name type="common">Upland cotton</name>
    <name type="synonym">Gossypium mexicanum</name>
    <dbReference type="NCBI Taxonomy" id="3635"/>
    <lineage>
        <taxon>Eukaryota</taxon>
        <taxon>Viridiplantae</taxon>
        <taxon>Streptophyta</taxon>
        <taxon>Embryophyta</taxon>
        <taxon>Tracheophyta</taxon>
        <taxon>Spermatophyta</taxon>
        <taxon>Magnoliopsida</taxon>
        <taxon>eudicotyledons</taxon>
        <taxon>Gunneridae</taxon>
        <taxon>Pentapetalae</taxon>
        <taxon>rosids</taxon>
        <taxon>malvids</taxon>
        <taxon>Malvales</taxon>
        <taxon>Malvaceae</taxon>
        <taxon>Malvoideae</taxon>
        <taxon>Gossypium</taxon>
    </lineage>
</organism>
<dbReference type="SUPFAM" id="SSF56672">
    <property type="entry name" value="DNA/RNA polymerases"/>
    <property type="match status" value="1"/>
</dbReference>
<accession>A0A1U8LPJ8</accession>